<sequence>MQKGFLSLDDDKCVTHWYCGATMICSAPGDWGHLKNLIRTSSALPVETFVMYPLLTFNTVTVMATNWVAQFSFCEVMGIGAN</sequence>
<comment type="caution">
    <text evidence="1">The sequence shown here is derived from an EMBL/GenBank/DDBJ whole genome shotgun (WGS) entry which is preliminary data.</text>
</comment>
<name>A0A8X6TK27_NEPPI</name>
<organism evidence="1 2">
    <name type="scientific">Nephila pilipes</name>
    <name type="common">Giant wood spider</name>
    <name type="synonym">Nephila maculata</name>
    <dbReference type="NCBI Taxonomy" id="299642"/>
    <lineage>
        <taxon>Eukaryota</taxon>
        <taxon>Metazoa</taxon>
        <taxon>Ecdysozoa</taxon>
        <taxon>Arthropoda</taxon>
        <taxon>Chelicerata</taxon>
        <taxon>Arachnida</taxon>
        <taxon>Araneae</taxon>
        <taxon>Araneomorphae</taxon>
        <taxon>Entelegynae</taxon>
        <taxon>Araneoidea</taxon>
        <taxon>Nephilidae</taxon>
        <taxon>Nephila</taxon>
    </lineage>
</organism>
<evidence type="ECO:0000313" key="1">
    <source>
        <dbReference type="EMBL" id="GFT18973.1"/>
    </source>
</evidence>
<accession>A0A8X6TK27</accession>
<proteinExistence type="predicted"/>
<protein>
    <submittedName>
        <fullName evidence="1">Uncharacterized protein</fullName>
    </submittedName>
</protein>
<reference evidence="1" key="1">
    <citation type="submission" date="2020-08" db="EMBL/GenBank/DDBJ databases">
        <title>Multicomponent nature underlies the extraordinary mechanical properties of spider dragline silk.</title>
        <authorList>
            <person name="Kono N."/>
            <person name="Nakamura H."/>
            <person name="Mori M."/>
            <person name="Yoshida Y."/>
            <person name="Ohtoshi R."/>
            <person name="Malay A.D."/>
            <person name="Moran D.A.P."/>
            <person name="Tomita M."/>
            <person name="Numata K."/>
            <person name="Arakawa K."/>
        </authorList>
    </citation>
    <scope>NUCLEOTIDE SEQUENCE</scope>
</reference>
<keyword evidence="2" id="KW-1185">Reference proteome</keyword>
<dbReference type="Proteomes" id="UP000887013">
    <property type="component" value="Unassembled WGS sequence"/>
</dbReference>
<evidence type="ECO:0000313" key="2">
    <source>
        <dbReference type="Proteomes" id="UP000887013"/>
    </source>
</evidence>
<gene>
    <name evidence="1" type="ORF">NPIL_664111</name>
</gene>
<dbReference type="AlphaFoldDB" id="A0A8X6TK27"/>
<dbReference type="EMBL" id="BMAW01058991">
    <property type="protein sequence ID" value="GFT18973.1"/>
    <property type="molecule type" value="Genomic_DNA"/>
</dbReference>